<name>A0A0A9GRU4_ARUDO</name>
<protein>
    <submittedName>
        <fullName evidence="2">Uncharacterized protein</fullName>
    </submittedName>
</protein>
<dbReference type="AlphaFoldDB" id="A0A0A9GRU4"/>
<evidence type="ECO:0000256" key="1">
    <source>
        <dbReference type="SAM" id="MobiDB-lite"/>
    </source>
</evidence>
<reference evidence="2" key="1">
    <citation type="submission" date="2014-09" db="EMBL/GenBank/DDBJ databases">
        <authorList>
            <person name="Magalhaes I.L.F."/>
            <person name="Oliveira U."/>
            <person name="Santos F.R."/>
            <person name="Vidigal T.H.D.A."/>
            <person name="Brescovit A.D."/>
            <person name="Santos A.J."/>
        </authorList>
    </citation>
    <scope>NUCLEOTIDE SEQUENCE</scope>
    <source>
        <tissue evidence="2">Shoot tissue taken approximately 20 cm above the soil surface</tissue>
    </source>
</reference>
<feature type="compositionally biased region" description="Basic and acidic residues" evidence="1">
    <location>
        <begin position="1"/>
        <end position="11"/>
    </location>
</feature>
<reference evidence="2" key="2">
    <citation type="journal article" date="2015" name="Data Brief">
        <title>Shoot transcriptome of the giant reed, Arundo donax.</title>
        <authorList>
            <person name="Barrero R.A."/>
            <person name="Guerrero F.D."/>
            <person name="Moolhuijzen P."/>
            <person name="Goolsby J.A."/>
            <person name="Tidwell J."/>
            <person name="Bellgard S.E."/>
            <person name="Bellgard M.I."/>
        </authorList>
    </citation>
    <scope>NUCLEOTIDE SEQUENCE</scope>
    <source>
        <tissue evidence="2">Shoot tissue taken approximately 20 cm above the soil surface</tissue>
    </source>
</reference>
<feature type="region of interest" description="Disordered" evidence="1">
    <location>
        <begin position="1"/>
        <end position="26"/>
    </location>
</feature>
<evidence type="ECO:0000313" key="2">
    <source>
        <dbReference type="EMBL" id="JAE26104.1"/>
    </source>
</evidence>
<dbReference type="EMBL" id="GBRH01171792">
    <property type="protein sequence ID" value="JAE26104.1"/>
    <property type="molecule type" value="Transcribed_RNA"/>
</dbReference>
<accession>A0A0A9GRU4</accession>
<sequence>MSAALQEREKIQQNAHKSNPRRSSTH</sequence>
<proteinExistence type="predicted"/>
<organism evidence="2">
    <name type="scientific">Arundo donax</name>
    <name type="common">Giant reed</name>
    <name type="synonym">Donax arundinaceus</name>
    <dbReference type="NCBI Taxonomy" id="35708"/>
    <lineage>
        <taxon>Eukaryota</taxon>
        <taxon>Viridiplantae</taxon>
        <taxon>Streptophyta</taxon>
        <taxon>Embryophyta</taxon>
        <taxon>Tracheophyta</taxon>
        <taxon>Spermatophyta</taxon>
        <taxon>Magnoliopsida</taxon>
        <taxon>Liliopsida</taxon>
        <taxon>Poales</taxon>
        <taxon>Poaceae</taxon>
        <taxon>PACMAD clade</taxon>
        <taxon>Arundinoideae</taxon>
        <taxon>Arundineae</taxon>
        <taxon>Arundo</taxon>
    </lineage>
</organism>